<keyword evidence="1" id="KW-0472">Membrane</keyword>
<evidence type="ECO:0000256" key="1">
    <source>
        <dbReference type="SAM" id="Phobius"/>
    </source>
</evidence>
<protein>
    <submittedName>
        <fullName evidence="2">Uncharacterized protein</fullName>
    </submittedName>
</protein>
<proteinExistence type="predicted"/>
<dbReference type="OrthoDB" id="40456at2"/>
<dbReference type="RefSeq" id="WP_011993327.1">
    <property type="nucleotide sequence ID" value="NC_009718.1"/>
</dbReference>
<dbReference type="STRING" id="381764.Fnod_0137"/>
<accession>A7HJC1</accession>
<evidence type="ECO:0000313" key="3">
    <source>
        <dbReference type="Proteomes" id="UP000002415"/>
    </source>
</evidence>
<dbReference type="EMBL" id="CP000771">
    <property type="protein sequence ID" value="ABS60004.1"/>
    <property type="molecule type" value="Genomic_DNA"/>
</dbReference>
<evidence type="ECO:0000313" key="2">
    <source>
        <dbReference type="EMBL" id="ABS60004.1"/>
    </source>
</evidence>
<gene>
    <name evidence="2" type="ordered locus">Fnod_0137</name>
</gene>
<dbReference type="KEGG" id="fno:Fnod_0137"/>
<sequence length="391" mass="45325">MNFDPKKYREEKEKEIKQTYGSLRKRSFKFLFLNIMIVIAIFAFVFFVQRVSPQTYSNIVESLQLTVELPKIEYKAPDRVSAKVYITNTKRTAKDFIISDFYIKLYSNEKTLYEFSYPSAVQSSVEGLSKKLVYDLEKEIDISNLSAGTYTIYVQCKINGRQAEISRNFSYIEETEYQISIEPFYLTGEKMKPSLVIINRKSKQENLEIQKIIWKFSDFEYTQTVNDSIKIFPGEAHIIQSKFEFNIDKIGSFSQNILNTKVFLADGSIKEISISVPITKEIEISTKNIDFSLESEESVVASKAAKINIFMSNKQNTTRYLKMDKISFSIPKIGYNFEVGNRRFFFMPFSKVFVTKLERLVFSEPGVYELIVTTKSGDSTYQKKLTIAVGR</sequence>
<dbReference type="AlphaFoldDB" id="A7HJC1"/>
<dbReference type="eggNOG" id="ENOG503311K">
    <property type="taxonomic scope" value="Bacteria"/>
</dbReference>
<keyword evidence="1" id="KW-1133">Transmembrane helix</keyword>
<organism evidence="2 3">
    <name type="scientific">Fervidobacterium nodosum (strain ATCC 35602 / DSM 5306 / Rt17-B1)</name>
    <dbReference type="NCBI Taxonomy" id="381764"/>
    <lineage>
        <taxon>Bacteria</taxon>
        <taxon>Thermotogati</taxon>
        <taxon>Thermotogota</taxon>
        <taxon>Thermotogae</taxon>
        <taxon>Thermotogales</taxon>
        <taxon>Fervidobacteriaceae</taxon>
        <taxon>Fervidobacterium</taxon>
    </lineage>
</organism>
<keyword evidence="1" id="KW-0812">Transmembrane</keyword>
<reference evidence="2 3" key="1">
    <citation type="submission" date="2007-07" db="EMBL/GenBank/DDBJ databases">
        <title>Complete sequence of Fervidobacterium nodosum Rt17-B1.</title>
        <authorList>
            <consortium name="US DOE Joint Genome Institute"/>
            <person name="Copeland A."/>
            <person name="Lucas S."/>
            <person name="Lapidus A."/>
            <person name="Barry K."/>
            <person name="Glavina del Rio T."/>
            <person name="Dalin E."/>
            <person name="Tice H."/>
            <person name="Pitluck S."/>
            <person name="Saunders E."/>
            <person name="Brettin T."/>
            <person name="Bruce D."/>
            <person name="Detter J.C."/>
            <person name="Han C."/>
            <person name="Schmutz J."/>
            <person name="Larimer F."/>
            <person name="Land M."/>
            <person name="Hauser L."/>
            <person name="Kyrpides N."/>
            <person name="Mikhailova N."/>
            <person name="Nelson K."/>
            <person name="Gogarten J.P."/>
            <person name="Noll K."/>
            <person name="Richardson P."/>
        </authorList>
    </citation>
    <scope>NUCLEOTIDE SEQUENCE [LARGE SCALE GENOMIC DNA]</scope>
    <source>
        <strain evidence="3">ATCC 35602 / DSM 5306 / Rt17-B1</strain>
    </source>
</reference>
<keyword evidence="3" id="KW-1185">Reference proteome</keyword>
<dbReference type="Proteomes" id="UP000002415">
    <property type="component" value="Chromosome"/>
</dbReference>
<feature type="transmembrane region" description="Helical" evidence="1">
    <location>
        <begin position="30"/>
        <end position="48"/>
    </location>
</feature>
<name>A7HJC1_FERNB</name>
<reference evidence="2 3" key="2">
    <citation type="journal article" date="2009" name="Proc. Natl. Acad. Sci. U.S.A.">
        <title>On the chimeric nature, thermophilic origin, and phylogenetic placement of the Thermotogales.</title>
        <authorList>
            <person name="Zhaxybayeva O."/>
            <person name="Swithers K.S."/>
            <person name="Lapierre P."/>
            <person name="Fournier G.P."/>
            <person name="Bickhart D.M."/>
            <person name="DeBoy R.T."/>
            <person name="Nelson K.E."/>
            <person name="Nesbo C.L."/>
            <person name="Doolittle W.F."/>
            <person name="Gogarten J.P."/>
            <person name="Noll K.M."/>
        </authorList>
    </citation>
    <scope>NUCLEOTIDE SEQUENCE [LARGE SCALE GENOMIC DNA]</scope>
    <source>
        <strain evidence="3">ATCC 35602 / DSM 5306 / Rt17-B1</strain>
    </source>
</reference>
<dbReference type="HOGENOM" id="CLU_705458_0_0_0"/>